<evidence type="ECO:0000259" key="8">
    <source>
        <dbReference type="Pfam" id="PF01545"/>
    </source>
</evidence>
<evidence type="ECO:0000256" key="4">
    <source>
        <dbReference type="ARBA" id="ARBA00022989"/>
    </source>
</evidence>
<dbReference type="PANTHER" id="PTHR43840">
    <property type="entry name" value="MITOCHONDRIAL METAL TRANSPORTER 1-RELATED"/>
    <property type="match status" value="1"/>
</dbReference>
<dbReference type="InterPro" id="IPR027469">
    <property type="entry name" value="Cation_efflux_TMD_sf"/>
</dbReference>
<keyword evidence="2" id="KW-0813">Transport</keyword>
<dbReference type="SUPFAM" id="SSF160240">
    <property type="entry name" value="Cation efflux protein cytoplasmic domain-like"/>
    <property type="match status" value="1"/>
</dbReference>
<evidence type="ECO:0000256" key="1">
    <source>
        <dbReference type="ARBA" id="ARBA00004141"/>
    </source>
</evidence>
<dbReference type="GO" id="GO:0008324">
    <property type="term" value="F:monoatomic cation transmembrane transporter activity"/>
    <property type="evidence" value="ECO:0007669"/>
    <property type="project" value="InterPro"/>
</dbReference>
<dbReference type="Proteomes" id="UP000816034">
    <property type="component" value="Unassembled WGS sequence"/>
</dbReference>
<feature type="compositionally biased region" description="Basic and acidic residues" evidence="6">
    <location>
        <begin position="263"/>
        <end position="274"/>
    </location>
</feature>
<dbReference type="GO" id="GO:0016020">
    <property type="term" value="C:membrane"/>
    <property type="evidence" value="ECO:0007669"/>
    <property type="project" value="UniProtKB-SubCell"/>
</dbReference>
<evidence type="ECO:0000256" key="2">
    <source>
        <dbReference type="ARBA" id="ARBA00022448"/>
    </source>
</evidence>
<evidence type="ECO:0000256" key="7">
    <source>
        <dbReference type="SAM" id="Phobius"/>
    </source>
</evidence>
<evidence type="ECO:0000313" key="11">
    <source>
        <dbReference type="Proteomes" id="UP000816034"/>
    </source>
</evidence>
<dbReference type="Gene3D" id="3.30.70.1350">
    <property type="entry name" value="Cation efflux protein, cytoplasmic domain"/>
    <property type="match status" value="1"/>
</dbReference>
<feature type="compositionally biased region" description="Basic and acidic residues" evidence="6">
    <location>
        <begin position="19"/>
        <end position="32"/>
    </location>
</feature>
<dbReference type="InterPro" id="IPR027470">
    <property type="entry name" value="Cation_efflux_CTD"/>
</dbReference>
<gene>
    <name evidence="10" type="ORF">C9374_012374</name>
</gene>
<dbReference type="InterPro" id="IPR058533">
    <property type="entry name" value="Cation_efflux_TM"/>
</dbReference>
<dbReference type="InterPro" id="IPR050291">
    <property type="entry name" value="CDF_Transporter"/>
</dbReference>
<keyword evidence="3 7" id="KW-0812">Transmembrane</keyword>
<evidence type="ECO:0000256" key="5">
    <source>
        <dbReference type="ARBA" id="ARBA00023136"/>
    </source>
</evidence>
<dbReference type="PANTHER" id="PTHR43840:SF13">
    <property type="entry name" value="CATION EFFLUX PROTEIN CYTOPLASMIC DOMAIN-CONTAINING PROTEIN"/>
    <property type="match status" value="1"/>
</dbReference>
<dbReference type="Pfam" id="PF01545">
    <property type="entry name" value="Cation_efflux"/>
    <property type="match status" value="2"/>
</dbReference>
<evidence type="ECO:0000256" key="3">
    <source>
        <dbReference type="ARBA" id="ARBA00022692"/>
    </source>
</evidence>
<dbReference type="GeneID" id="68104828"/>
<dbReference type="InterPro" id="IPR036837">
    <property type="entry name" value="Cation_efflux_CTD_sf"/>
</dbReference>
<feature type="domain" description="Cation efflux protein transmembrane" evidence="8">
    <location>
        <begin position="291"/>
        <end position="385"/>
    </location>
</feature>
<feature type="compositionally biased region" description="Low complexity" evidence="6">
    <location>
        <begin position="84"/>
        <end position="95"/>
    </location>
</feature>
<comment type="subcellular location">
    <subcellularLocation>
        <location evidence="1">Membrane</location>
        <topology evidence="1">Multi-pass membrane protein</topology>
    </subcellularLocation>
</comment>
<dbReference type="RefSeq" id="XP_044554016.1">
    <property type="nucleotide sequence ID" value="XM_044688133.1"/>
</dbReference>
<feature type="region of interest" description="Disordered" evidence="6">
    <location>
        <begin position="61"/>
        <end position="95"/>
    </location>
</feature>
<accession>A0AA88KQA6</accession>
<proteinExistence type="predicted"/>
<feature type="domain" description="Cation efflux protein cytoplasmic" evidence="9">
    <location>
        <begin position="526"/>
        <end position="600"/>
    </location>
</feature>
<dbReference type="SUPFAM" id="SSF161111">
    <property type="entry name" value="Cation efflux protein transmembrane domain-like"/>
    <property type="match status" value="1"/>
</dbReference>
<reference evidence="10 11" key="1">
    <citation type="journal article" date="2018" name="BMC Genomics">
        <title>The genome of Naegleria lovaniensis, the basis for a comparative approach to unravel pathogenicity factors of the human pathogenic amoeba N. fowleri.</title>
        <authorList>
            <person name="Liechti N."/>
            <person name="Schurch N."/>
            <person name="Bruggmann R."/>
            <person name="Wittwer M."/>
        </authorList>
    </citation>
    <scope>NUCLEOTIDE SEQUENCE [LARGE SCALE GENOMIC DNA]</scope>
    <source>
        <strain evidence="10 11">ATCC 30569</strain>
    </source>
</reference>
<name>A0AA88KQA6_NAELO</name>
<sequence length="609" mass="67951">MPPPPPPLEEGMTSSSSSDEEHHHQEVNEKRSSTNSSPPTTTAAVSSSLTMVQQHPHNIMMDNHQKSNSSTTGSRSLTPLQIETTTTTTPNNNMTMMAYPVHATSTTNMTTSTTLGNHSTTTDPNTNQQNNNNNPPSSSAASSSFKSPKHSPTLPPTPTQIKPIETKEWQVDFRKFPIVDPKQIAEGSKKKLRKKVSKFYEKQNELVEGFAELYTNTVTKEFLRESDDEGCEGDSFIKKGHTSGNDSGDDLANKDNNTSIQVGDEHITNKHDVDPSSSSSKETRYANFCIQASFWVNVMLVLLKVSASFLSLSLSVITSTIDSLLDLVSGLILFYTNRLKNKKSDLHLYPVGKERLEPLSFIIFATCMATASLQIIKEGFVTIITGLVTGDPYLPANSENMVELLSKPELLNGTMEWMLGVKIPALFKMIFYIYGLIVLIIAIFAKSILYFLCIRAKESPSCQAYAFDHRNDILSNTFLVFSLFISQWVWWFDPFGATILSIYIIYGWIGESLEHVTKLVGLTAESEFIKKITFIAVNHSEKIMKVETVTAWYSGMNIIAEVHVVLPPDMSLREAHNIGEDLQLKIESVPEVERCFVHLDFNDTHKINK</sequence>
<keyword evidence="11" id="KW-1185">Reference proteome</keyword>
<feature type="region of interest" description="Disordered" evidence="6">
    <location>
        <begin position="1"/>
        <end position="49"/>
    </location>
</feature>
<organism evidence="10 11">
    <name type="scientific">Naegleria lovaniensis</name>
    <name type="common">Amoeba</name>
    <dbReference type="NCBI Taxonomy" id="51637"/>
    <lineage>
        <taxon>Eukaryota</taxon>
        <taxon>Discoba</taxon>
        <taxon>Heterolobosea</taxon>
        <taxon>Tetramitia</taxon>
        <taxon>Eutetramitia</taxon>
        <taxon>Vahlkampfiidae</taxon>
        <taxon>Naegleria</taxon>
    </lineage>
</organism>
<feature type="region of interest" description="Disordered" evidence="6">
    <location>
        <begin position="107"/>
        <end position="165"/>
    </location>
</feature>
<dbReference type="Gene3D" id="1.20.1510.10">
    <property type="entry name" value="Cation efflux protein transmembrane domain"/>
    <property type="match status" value="1"/>
</dbReference>
<feature type="compositionally biased region" description="Low complexity" evidence="6">
    <location>
        <begin position="33"/>
        <end position="49"/>
    </location>
</feature>
<evidence type="ECO:0008006" key="12">
    <source>
        <dbReference type="Google" id="ProtNLM"/>
    </source>
</evidence>
<evidence type="ECO:0000256" key="6">
    <source>
        <dbReference type="SAM" id="MobiDB-lite"/>
    </source>
</evidence>
<keyword evidence="4 7" id="KW-1133">Transmembrane helix</keyword>
<dbReference type="AlphaFoldDB" id="A0AA88KQA6"/>
<feature type="transmembrane region" description="Helical" evidence="7">
    <location>
        <begin position="473"/>
        <end position="492"/>
    </location>
</feature>
<feature type="domain" description="Cation efflux protein transmembrane" evidence="8">
    <location>
        <begin position="435"/>
        <end position="519"/>
    </location>
</feature>
<comment type="caution">
    <text evidence="10">The sequence shown here is derived from an EMBL/GenBank/DDBJ whole genome shotgun (WGS) entry which is preliminary data.</text>
</comment>
<feature type="compositionally biased region" description="Polar residues" evidence="6">
    <location>
        <begin position="66"/>
        <end position="83"/>
    </location>
</feature>
<evidence type="ECO:0000259" key="9">
    <source>
        <dbReference type="Pfam" id="PF16916"/>
    </source>
</evidence>
<evidence type="ECO:0000313" key="10">
    <source>
        <dbReference type="EMBL" id="KAG2392122.1"/>
    </source>
</evidence>
<keyword evidence="5 7" id="KW-0472">Membrane</keyword>
<feature type="compositionally biased region" description="Low complexity" evidence="6">
    <location>
        <begin position="107"/>
        <end position="152"/>
    </location>
</feature>
<protein>
    <recommendedName>
        <fullName evidence="12">Cation efflux protein cytoplasmic domain-containing protein</fullName>
    </recommendedName>
</protein>
<feature type="region of interest" description="Disordered" evidence="6">
    <location>
        <begin position="225"/>
        <end position="280"/>
    </location>
</feature>
<feature type="transmembrane region" description="Helical" evidence="7">
    <location>
        <begin position="429"/>
        <end position="452"/>
    </location>
</feature>
<dbReference type="Pfam" id="PF16916">
    <property type="entry name" value="ZT_dimer"/>
    <property type="match status" value="1"/>
</dbReference>
<dbReference type="EMBL" id="PYSW02000005">
    <property type="protein sequence ID" value="KAG2392122.1"/>
    <property type="molecule type" value="Genomic_DNA"/>
</dbReference>